<name>C0C134_9FIRM</name>
<feature type="chain" id="PRO_5030166700" description="Tat pathway signal sequence domain protein" evidence="1">
    <location>
        <begin position="31"/>
        <end position="122"/>
    </location>
</feature>
<evidence type="ECO:0000313" key="2">
    <source>
        <dbReference type="EMBL" id="EEG73848.1"/>
    </source>
</evidence>
<reference evidence="2" key="1">
    <citation type="submission" date="2009-02" db="EMBL/GenBank/DDBJ databases">
        <authorList>
            <person name="Fulton L."/>
            <person name="Clifton S."/>
            <person name="Fulton B."/>
            <person name="Xu J."/>
            <person name="Minx P."/>
            <person name="Pepin K.H."/>
            <person name="Johnson M."/>
            <person name="Bhonagiri V."/>
            <person name="Nash W.E."/>
            <person name="Mardis E.R."/>
            <person name="Wilson R.K."/>
        </authorList>
    </citation>
    <scope>NUCLEOTIDE SEQUENCE [LARGE SCALE GENOMIC DNA]</scope>
    <source>
        <strain evidence="2">DSM 15053</strain>
    </source>
</reference>
<accession>C0C134</accession>
<dbReference type="HOGENOM" id="CLU_2022692_0_0_9"/>
<evidence type="ECO:0008006" key="4">
    <source>
        <dbReference type="Google" id="ProtNLM"/>
    </source>
</evidence>
<evidence type="ECO:0000256" key="1">
    <source>
        <dbReference type="SAM" id="SignalP"/>
    </source>
</evidence>
<sequence length="122" mass="13244">MQRKKKVFKKLSTVLAIALLVSVFSVPSFAATKTQTRTGVGTNSSAVDATMTFQLNTNGTVSNGKVTKVVKNSSFWFCVYNNHSKSAYRYNSNKNYGAHTSGLWALPGEKGGIVNINVTGFR</sequence>
<proteinExistence type="predicted"/>
<comment type="caution">
    <text evidence="2">The sequence shown here is derived from an EMBL/GenBank/DDBJ whole genome shotgun (WGS) entry which is preliminary data.</text>
</comment>
<protein>
    <recommendedName>
        <fullName evidence="4">Tat pathway signal sequence domain protein</fullName>
    </recommendedName>
</protein>
<gene>
    <name evidence="2" type="ORF">CLOHYLEM_05853</name>
</gene>
<keyword evidence="3" id="KW-1185">Reference proteome</keyword>
<dbReference type="STRING" id="553973.CLOHYLEM_05853"/>
<dbReference type="AlphaFoldDB" id="C0C134"/>
<dbReference type="Proteomes" id="UP000004893">
    <property type="component" value="Unassembled WGS sequence"/>
</dbReference>
<dbReference type="RefSeq" id="WP_006443199.1">
    <property type="nucleotide sequence ID" value="NZ_CP036524.1"/>
</dbReference>
<dbReference type="EMBL" id="ABYI02000022">
    <property type="protein sequence ID" value="EEG73848.1"/>
    <property type="molecule type" value="Genomic_DNA"/>
</dbReference>
<organism evidence="2 3">
    <name type="scientific">[Clostridium] hylemonae DSM 15053</name>
    <dbReference type="NCBI Taxonomy" id="553973"/>
    <lineage>
        <taxon>Bacteria</taxon>
        <taxon>Bacillati</taxon>
        <taxon>Bacillota</taxon>
        <taxon>Clostridia</taxon>
        <taxon>Lachnospirales</taxon>
        <taxon>Lachnospiraceae</taxon>
    </lineage>
</organism>
<feature type="signal peptide" evidence="1">
    <location>
        <begin position="1"/>
        <end position="30"/>
    </location>
</feature>
<evidence type="ECO:0000313" key="3">
    <source>
        <dbReference type="Proteomes" id="UP000004893"/>
    </source>
</evidence>
<reference evidence="2" key="2">
    <citation type="submission" date="2013-06" db="EMBL/GenBank/DDBJ databases">
        <title>Draft genome sequence of Clostridium hylemonae (DSM 15053).</title>
        <authorList>
            <person name="Sudarsanam P."/>
            <person name="Ley R."/>
            <person name="Guruge J."/>
            <person name="Turnbaugh P.J."/>
            <person name="Mahowald M."/>
            <person name="Liep D."/>
            <person name="Gordon J."/>
        </authorList>
    </citation>
    <scope>NUCLEOTIDE SEQUENCE</scope>
    <source>
        <strain evidence="2">DSM 15053</strain>
    </source>
</reference>
<keyword evidence="1" id="KW-0732">Signal</keyword>